<dbReference type="Proteomes" id="UP000004358">
    <property type="component" value="Unassembled WGS sequence"/>
</dbReference>
<organism evidence="1 2">
    <name type="scientific">Blastopirellula marina DSM 3645</name>
    <dbReference type="NCBI Taxonomy" id="314230"/>
    <lineage>
        <taxon>Bacteria</taxon>
        <taxon>Pseudomonadati</taxon>
        <taxon>Planctomycetota</taxon>
        <taxon>Planctomycetia</taxon>
        <taxon>Pirellulales</taxon>
        <taxon>Pirellulaceae</taxon>
        <taxon>Blastopirellula</taxon>
    </lineage>
</organism>
<evidence type="ECO:0000313" key="2">
    <source>
        <dbReference type="Proteomes" id="UP000004358"/>
    </source>
</evidence>
<proteinExistence type="predicted"/>
<sequence>MTGVVTLDGAPIVDGAIRFEPANGEAVRTAGGAPISAGLYEIPVKQGLAPGKYRVFITGTQSAADQRSVDEQMNQPAPLRKDAVPAKYNEKSSLTIEVTPTGPNQHDFTLSKK</sequence>
<accession>A4A2U1</accession>
<reference evidence="1 2" key="1">
    <citation type="submission" date="2006-02" db="EMBL/GenBank/DDBJ databases">
        <authorList>
            <person name="Amann R."/>
            <person name="Ferriera S."/>
            <person name="Johnson J."/>
            <person name="Kravitz S."/>
            <person name="Halpern A."/>
            <person name="Remington K."/>
            <person name="Beeson K."/>
            <person name="Tran B."/>
            <person name="Rogers Y.-H."/>
            <person name="Friedman R."/>
            <person name="Venter J.C."/>
        </authorList>
    </citation>
    <scope>NUCLEOTIDE SEQUENCE [LARGE SCALE GENOMIC DNA]</scope>
    <source>
        <strain evidence="1 2">DSM 3645</strain>
    </source>
</reference>
<dbReference type="HOGENOM" id="CLU_113730_3_0_0"/>
<comment type="caution">
    <text evidence="1">The sequence shown here is derived from an EMBL/GenBank/DDBJ whole genome shotgun (WGS) entry which is preliminary data.</text>
</comment>
<gene>
    <name evidence="1" type="ORF">DSM3645_11641</name>
</gene>
<evidence type="ECO:0008006" key="3">
    <source>
        <dbReference type="Google" id="ProtNLM"/>
    </source>
</evidence>
<protein>
    <recommendedName>
        <fullName evidence="3">Carboxypeptidase regulatory-like domain-containing protein</fullName>
    </recommendedName>
</protein>
<dbReference type="AlphaFoldDB" id="A4A2U1"/>
<dbReference type="EMBL" id="AANZ01000051">
    <property type="protein sequence ID" value="EAQ76917.1"/>
    <property type="molecule type" value="Genomic_DNA"/>
</dbReference>
<evidence type="ECO:0000313" key="1">
    <source>
        <dbReference type="EMBL" id="EAQ76917.1"/>
    </source>
</evidence>
<name>A4A2U1_9BACT</name>